<comment type="similarity">
    <text evidence="2">Belongs to the ABC transporter superfamily.</text>
</comment>
<dbReference type="InterPro" id="IPR050388">
    <property type="entry name" value="ABC_Ni/Peptide_Import"/>
</dbReference>
<name>A0A2H0XZG5_UNCSA</name>
<dbReference type="FunFam" id="3.40.50.300:FF:000016">
    <property type="entry name" value="Oligopeptide ABC transporter ATP-binding component"/>
    <property type="match status" value="1"/>
</dbReference>
<evidence type="ECO:0000256" key="5">
    <source>
        <dbReference type="ARBA" id="ARBA00022741"/>
    </source>
</evidence>
<dbReference type="SUPFAM" id="SSF52540">
    <property type="entry name" value="P-loop containing nucleoside triphosphate hydrolases"/>
    <property type="match status" value="1"/>
</dbReference>
<dbReference type="GO" id="GO:0005886">
    <property type="term" value="C:plasma membrane"/>
    <property type="evidence" value="ECO:0007669"/>
    <property type="project" value="UniProtKB-SubCell"/>
</dbReference>
<proteinExistence type="inferred from homology"/>
<dbReference type="CDD" id="cd03257">
    <property type="entry name" value="ABC_NikE_OppD_transporters"/>
    <property type="match status" value="1"/>
</dbReference>
<dbReference type="InterPro" id="IPR003439">
    <property type="entry name" value="ABC_transporter-like_ATP-bd"/>
</dbReference>
<dbReference type="EMBL" id="PEYM01000054">
    <property type="protein sequence ID" value="PIS30488.1"/>
    <property type="molecule type" value="Genomic_DNA"/>
</dbReference>
<dbReference type="Proteomes" id="UP000231343">
    <property type="component" value="Unassembled WGS sequence"/>
</dbReference>
<gene>
    <name evidence="9" type="ORF">COT42_02885</name>
</gene>
<evidence type="ECO:0000256" key="4">
    <source>
        <dbReference type="ARBA" id="ARBA00022475"/>
    </source>
</evidence>
<evidence type="ECO:0000256" key="3">
    <source>
        <dbReference type="ARBA" id="ARBA00022448"/>
    </source>
</evidence>
<keyword evidence="4" id="KW-1003">Cell membrane</keyword>
<dbReference type="PROSITE" id="PS00211">
    <property type="entry name" value="ABC_TRANSPORTER_1"/>
    <property type="match status" value="1"/>
</dbReference>
<dbReference type="AlphaFoldDB" id="A0A2H0XZG5"/>
<keyword evidence="6 9" id="KW-0067">ATP-binding</keyword>
<comment type="caution">
    <text evidence="9">The sequence shown here is derived from an EMBL/GenBank/DDBJ whole genome shotgun (WGS) entry which is preliminary data.</text>
</comment>
<dbReference type="SMART" id="SM00382">
    <property type="entry name" value="AAA"/>
    <property type="match status" value="1"/>
</dbReference>
<evidence type="ECO:0000313" key="10">
    <source>
        <dbReference type="Proteomes" id="UP000231343"/>
    </source>
</evidence>
<dbReference type="PANTHER" id="PTHR43297">
    <property type="entry name" value="OLIGOPEPTIDE TRANSPORT ATP-BINDING PROTEIN APPD"/>
    <property type="match status" value="1"/>
</dbReference>
<dbReference type="PROSITE" id="PS50893">
    <property type="entry name" value="ABC_TRANSPORTER_2"/>
    <property type="match status" value="1"/>
</dbReference>
<organism evidence="9 10">
    <name type="scientific">Candidatus Saganbacteria bacterium CG08_land_8_20_14_0_20_45_16</name>
    <dbReference type="NCBI Taxonomy" id="2014293"/>
    <lineage>
        <taxon>Bacteria</taxon>
        <taxon>Bacillati</taxon>
        <taxon>Saganbacteria</taxon>
    </lineage>
</organism>
<dbReference type="InterPro" id="IPR003593">
    <property type="entry name" value="AAA+_ATPase"/>
</dbReference>
<evidence type="ECO:0000256" key="6">
    <source>
        <dbReference type="ARBA" id="ARBA00022840"/>
    </source>
</evidence>
<dbReference type="PANTHER" id="PTHR43297:SF2">
    <property type="entry name" value="DIPEPTIDE TRANSPORT ATP-BINDING PROTEIN DPPD"/>
    <property type="match status" value="1"/>
</dbReference>
<comment type="subcellular location">
    <subcellularLocation>
        <location evidence="1">Cell membrane</location>
        <topology evidence="1">Peripheral membrane protein</topology>
    </subcellularLocation>
</comment>
<reference evidence="9 10" key="1">
    <citation type="submission" date="2017-09" db="EMBL/GenBank/DDBJ databases">
        <title>Depth-based differentiation of microbial function through sediment-hosted aquifers and enrichment of novel symbionts in the deep terrestrial subsurface.</title>
        <authorList>
            <person name="Probst A.J."/>
            <person name="Ladd B."/>
            <person name="Jarett J.K."/>
            <person name="Geller-Mcgrath D.E."/>
            <person name="Sieber C.M."/>
            <person name="Emerson J.B."/>
            <person name="Anantharaman K."/>
            <person name="Thomas B.C."/>
            <person name="Malmstrom R."/>
            <person name="Stieglmeier M."/>
            <person name="Klingl A."/>
            <person name="Woyke T."/>
            <person name="Ryan C.M."/>
            <person name="Banfield J.F."/>
        </authorList>
    </citation>
    <scope>NUCLEOTIDE SEQUENCE [LARGE SCALE GENOMIC DNA]</scope>
    <source>
        <strain evidence="9">CG08_land_8_20_14_0_20_45_16</strain>
    </source>
</reference>
<dbReference type="InterPro" id="IPR017871">
    <property type="entry name" value="ABC_transporter-like_CS"/>
</dbReference>
<dbReference type="GO" id="GO:0016887">
    <property type="term" value="F:ATP hydrolysis activity"/>
    <property type="evidence" value="ECO:0007669"/>
    <property type="project" value="InterPro"/>
</dbReference>
<dbReference type="GO" id="GO:0005524">
    <property type="term" value="F:ATP binding"/>
    <property type="evidence" value="ECO:0007669"/>
    <property type="project" value="UniProtKB-KW"/>
</dbReference>
<dbReference type="InterPro" id="IPR027417">
    <property type="entry name" value="P-loop_NTPase"/>
</dbReference>
<dbReference type="Gene3D" id="3.40.50.300">
    <property type="entry name" value="P-loop containing nucleotide triphosphate hydrolases"/>
    <property type="match status" value="1"/>
</dbReference>
<evidence type="ECO:0000256" key="1">
    <source>
        <dbReference type="ARBA" id="ARBA00004202"/>
    </source>
</evidence>
<keyword evidence="3" id="KW-0813">Transport</keyword>
<accession>A0A2H0XZG5</accession>
<protein>
    <submittedName>
        <fullName evidence="9">Peptide ABC transporter ATP-binding protein</fullName>
    </submittedName>
</protein>
<keyword evidence="7" id="KW-0472">Membrane</keyword>
<feature type="domain" description="ABC transporter" evidence="8">
    <location>
        <begin position="2"/>
        <end position="252"/>
    </location>
</feature>
<evidence type="ECO:0000313" key="9">
    <source>
        <dbReference type="EMBL" id="PIS30488.1"/>
    </source>
</evidence>
<dbReference type="Pfam" id="PF00005">
    <property type="entry name" value="ABC_tran"/>
    <property type="match status" value="1"/>
</dbReference>
<evidence type="ECO:0000259" key="8">
    <source>
        <dbReference type="PROSITE" id="PS50893"/>
    </source>
</evidence>
<evidence type="ECO:0000256" key="7">
    <source>
        <dbReference type="ARBA" id="ARBA00023136"/>
    </source>
</evidence>
<sequence>MLEVKNLSTYFFQDNEVVKAVGDVSFSLEEGEILGILGESGSGKSTIAHSILKLVYPPGKIVSGEIIFNGQDLLKLAEEETIEIRGAKISMIFQDPFSSLNPVLTVGEQIAEVISLHQGLSRRAAWNQAIEMLKLVKIKDSALRIKDYPHQFSGGMRQRVMIAMALACQPELLIADEPTTALDVTIQAEILSLLAELQQKLKLSIIYITHNFGIIKALCRRVIVLQAGRVVEAGQVSEIMDKPAAAYTAKLIKALSVMKQKGEKSNAI</sequence>
<keyword evidence="5" id="KW-0547">Nucleotide-binding</keyword>
<evidence type="ECO:0000256" key="2">
    <source>
        <dbReference type="ARBA" id="ARBA00005417"/>
    </source>
</evidence>